<dbReference type="Proteomes" id="UP000688137">
    <property type="component" value="Unassembled WGS sequence"/>
</dbReference>
<name>A0A8S1NJ28_PARPR</name>
<evidence type="ECO:0000313" key="2">
    <source>
        <dbReference type="EMBL" id="CAD8090456.1"/>
    </source>
</evidence>
<evidence type="ECO:0000313" key="3">
    <source>
        <dbReference type="Proteomes" id="UP000688137"/>
    </source>
</evidence>
<sequence length="248" mass="28571">MFTTVSVSVQEFRGIRTASTTGTSSYRDFQRLPATKTNYKRQYLKGASNRVKSLKEESHFVQLCNERKGNEKLFKFNRQDQLLNYRNLHLNKLQPISNQEQNLENQQNQEQQNKSQINSPNNNLRSSALQLITDQKNQLIELIYNAQPVIQKQKRTYSNQQKTEYLQNGKIHTQITGSSPKAIKNQPQILGQLIVSSRNKNDLFVKSTQLTSYGSLKITTQEDKLSIPPKPKIPISLDGAKKFLKQFI</sequence>
<keyword evidence="3" id="KW-1185">Reference proteome</keyword>
<reference evidence="2" key="1">
    <citation type="submission" date="2021-01" db="EMBL/GenBank/DDBJ databases">
        <authorList>
            <consortium name="Genoscope - CEA"/>
            <person name="William W."/>
        </authorList>
    </citation>
    <scope>NUCLEOTIDE SEQUENCE</scope>
</reference>
<organism evidence="2 3">
    <name type="scientific">Paramecium primaurelia</name>
    <dbReference type="NCBI Taxonomy" id="5886"/>
    <lineage>
        <taxon>Eukaryota</taxon>
        <taxon>Sar</taxon>
        <taxon>Alveolata</taxon>
        <taxon>Ciliophora</taxon>
        <taxon>Intramacronucleata</taxon>
        <taxon>Oligohymenophorea</taxon>
        <taxon>Peniculida</taxon>
        <taxon>Parameciidae</taxon>
        <taxon>Paramecium</taxon>
    </lineage>
</organism>
<proteinExistence type="predicted"/>
<feature type="region of interest" description="Disordered" evidence="1">
    <location>
        <begin position="101"/>
        <end position="122"/>
    </location>
</feature>
<accession>A0A8S1NJ28</accession>
<dbReference type="OMA" id="GKTHTSI"/>
<feature type="compositionally biased region" description="Low complexity" evidence="1">
    <location>
        <begin position="101"/>
        <end position="119"/>
    </location>
</feature>
<gene>
    <name evidence="2" type="ORF">PPRIM_AZ9-3.1.T0860044</name>
</gene>
<dbReference type="EMBL" id="CAJJDM010000089">
    <property type="protein sequence ID" value="CAD8090456.1"/>
    <property type="molecule type" value="Genomic_DNA"/>
</dbReference>
<dbReference type="AlphaFoldDB" id="A0A8S1NJ28"/>
<protein>
    <submittedName>
        <fullName evidence="2">Uncharacterized protein</fullName>
    </submittedName>
</protein>
<comment type="caution">
    <text evidence="2">The sequence shown here is derived from an EMBL/GenBank/DDBJ whole genome shotgun (WGS) entry which is preliminary data.</text>
</comment>
<evidence type="ECO:0000256" key="1">
    <source>
        <dbReference type="SAM" id="MobiDB-lite"/>
    </source>
</evidence>